<feature type="transmembrane region" description="Helical" evidence="3">
    <location>
        <begin position="271"/>
        <end position="294"/>
    </location>
</feature>
<dbReference type="Pfam" id="PF01757">
    <property type="entry name" value="Acyl_transf_3"/>
    <property type="match status" value="1"/>
</dbReference>
<feature type="transmembrane region" description="Helical" evidence="3">
    <location>
        <begin position="157"/>
        <end position="185"/>
    </location>
</feature>
<dbReference type="EMBL" id="CP119317">
    <property type="protein sequence ID" value="WEK54939.1"/>
    <property type="molecule type" value="Genomic_DNA"/>
</dbReference>
<evidence type="ECO:0000256" key="2">
    <source>
        <dbReference type="ARBA" id="ARBA00007400"/>
    </source>
</evidence>
<dbReference type="PANTHER" id="PTHR23028">
    <property type="entry name" value="ACETYLTRANSFERASE"/>
    <property type="match status" value="1"/>
</dbReference>
<dbReference type="InterPro" id="IPR050879">
    <property type="entry name" value="Acyltransferase_3"/>
</dbReference>
<keyword evidence="6" id="KW-1185">Reference proteome</keyword>
<feature type="transmembrane region" description="Helical" evidence="3">
    <location>
        <begin position="306"/>
        <end position="323"/>
    </location>
</feature>
<evidence type="ECO:0000256" key="3">
    <source>
        <dbReference type="SAM" id="Phobius"/>
    </source>
</evidence>
<name>A0AA95JG49_9BACL</name>
<feature type="transmembrane region" description="Helical" evidence="3">
    <location>
        <begin position="43"/>
        <end position="64"/>
    </location>
</feature>
<dbReference type="GO" id="GO:0000271">
    <property type="term" value="P:polysaccharide biosynthetic process"/>
    <property type="evidence" value="ECO:0007669"/>
    <property type="project" value="TreeGrafter"/>
</dbReference>
<sequence>MMKDRIKQLDSVRGLASLSVLLNHMYLATPIIPIVLWQSPFRILINGRGAVLLFFVLSGFVLSIPYFNGKQPTFFIYVVKRIFRIYIPYLFAISAAIIACALFASESTFTEGWVSDFWNVKPDLASVIDHLSLIGNIHTDYFNTVIWSLVHEMRISLLFPFILMVVGRLTFGLNLIICILLTIVAGLNDLLLLQPSYGFHTSYFDTLHYLSMFIMGALLYKHKLEIANLYKQLSMRMKWIILGCALLLYSYSAAIDRFFNFAYNNKIADYGITLAALTFVIFAIHSTTLSKLLLHKKILFLGKISYSLYLYHLTVLLSAMFVLDGLIPVWLIQLIVFVLAIVLAYVTWYLIENNAIKLGYFLTRNRSSNAHHSNQIANHKIQGDLQ</sequence>
<keyword evidence="5" id="KW-0808">Transferase</keyword>
<proteinExistence type="inferred from homology"/>
<organism evidence="5 6">
    <name type="scientific">Candidatus Cohnella colombiensis</name>
    <dbReference type="NCBI Taxonomy" id="3121368"/>
    <lineage>
        <taxon>Bacteria</taxon>
        <taxon>Bacillati</taxon>
        <taxon>Bacillota</taxon>
        <taxon>Bacilli</taxon>
        <taxon>Bacillales</taxon>
        <taxon>Paenibacillaceae</taxon>
        <taxon>Cohnella</taxon>
    </lineage>
</organism>
<dbReference type="PANTHER" id="PTHR23028:SF53">
    <property type="entry name" value="ACYL_TRANSF_3 DOMAIN-CONTAINING PROTEIN"/>
    <property type="match status" value="1"/>
</dbReference>
<evidence type="ECO:0000313" key="6">
    <source>
        <dbReference type="Proteomes" id="UP001178662"/>
    </source>
</evidence>
<keyword evidence="5" id="KW-0012">Acyltransferase</keyword>
<comment type="similarity">
    <text evidence="2">Belongs to the acyltransferase 3 family.</text>
</comment>
<feature type="transmembrane region" description="Helical" evidence="3">
    <location>
        <begin position="239"/>
        <end position="259"/>
    </location>
</feature>
<reference evidence="5" key="1">
    <citation type="submission" date="2023-03" db="EMBL/GenBank/DDBJ databases">
        <title>Andean soil-derived lignocellulolytic bacterial consortium as a source of novel taxa and putative plastic-active enzymes.</title>
        <authorList>
            <person name="Diaz-Garcia L."/>
            <person name="Chuvochina M."/>
            <person name="Feuerriegel G."/>
            <person name="Bunk B."/>
            <person name="Sproer C."/>
            <person name="Streit W.R."/>
            <person name="Rodriguez L.M."/>
            <person name="Overmann J."/>
            <person name="Jimenez D.J."/>
        </authorList>
    </citation>
    <scope>NUCLEOTIDE SEQUENCE</scope>
    <source>
        <strain evidence="5">MAG 2441</strain>
    </source>
</reference>
<protein>
    <submittedName>
        <fullName evidence="5">Acyltransferase</fullName>
    </submittedName>
</protein>
<dbReference type="AlphaFoldDB" id="A0AA95JG49"/>
<accession>A0AA95JG49</accession>
<keyword evidence="3" id="KW-1133">Transmembrane helix</keyword>
<feature type="transmembrane region" description="Helical" evidence="3">
    <location>
        <begin position="12"/>
        <end position="37"/>
    </location>
</feature>
<keyword evidence="3" id="KW-0812">Transmembrane</keyword>
<feature type="domain" description="Acyltransferase 3" evidence="4">
    <location>
        <begin position="7"/>
        <end position="348"/>
    </location>
</feature>
<feature type="transmembrane region" description="Helical" evidence="3">
    <location>
        <begin position="329"/>
        <end position="351"/>
    </location>
</feature>
<gene>
    <name evidence="5" type="ORF">P0Y55_02315</name>
</gene>
<evidence type="ECO:0000313" key="5">
    <source>
        <dbReference type="EMBL" id="WEK54939.1"/>
    </source>
</evidence>
<evidence type="ECO:0000256" key="1">
    <source>
        <dbReference type="ARBA" id="ARBA00004370"/>
    </source>
</evidence>
<dbReference type="InterPro" id="IPR002656">
    <property type="entry name" value="Acyl_transf_3_dom"/>
</dbReference>
<dbReference type="GO" id="GO:0016747">
    <property type="term" value="F:acyltransferase activity, transferring groups other than amino-acyl groups"/>
    <property type="evidence" value="ECO:0007669"/>
    <property type="project" value="InterPro"/>
</dbReference>
<feature type="transmembrane region" description="Helical" evidence="3">
    <location>
        <begin position="197"/>
        <end position="219"/>
    </location>
</feature>
<comment type="subcellular location">
    <subcellularLocation>
        <location evidence="1">Membrane</location>
    </subcellularLocation>
</comment>
<evidence type="ECO:0000259" key="4">
    <source>
        <dbReference type="Pfam" id="PF01757"/>
    </source>
</evidence>
<dbReference type="GO" id="GO:0016020">
    <property type="term" value="C:membrane"/>
    <property type="evidence" value="ECO:0007669"/>
    <property type="project" value="TreeGrafter"/>
</dbReference>
<keyword evidence="3" id="KW-0472">Membrane</keyword>
<dbReference type="Proteomes" id="UP001178662">
    <property type="component" value="Chromosome"/>
</dbReference>
<feature type="transmembrane region" description="Helical" evidence="3">
    <location>
        <begin position="85"/>
        <end position="104"/>
    </location>
</feature>